<feature type="domain" description="Methyltransferase type 12" evidence="1">
    <location>
        <begin position="62"/>
        <end position="157"/>
    </location>
</feature>
<organism evidence="2 3">
    <name type="scientific">Actinopolyspora xinjiangensis</name>
    <dbReference type="NCBI Taxonomy" id="405564"/>
    <lineage>
        <taxon>Bacteria</taxon>
        <taxon>Bacillati</taxon>
        <taxon>Actinomycetota</taxon>
        <taxon>Actinomycetes</taxon>
        <taxon>Actinopolysporales</taxon>
        <taxon>Actinopolysporaceae</taxon>
        <taxon>Actinopolyspora</taxon>
    </lineage>
</organism>
<dbReference type="InterPro" id="IPR029063">
    <property type="entry name" value="SAM-dependent_MTases_sf"/>
</dbReference>
<dbReference type="RefSeq" id="WP_211481277.1">
    <property type="nucleotide sequence ID" value="NZ_FNJR01000005.1"/>
</dbReference>
<keyword evidence="2" id="KW-0489">Methyltransferase</keyword>
<accession>A0A1H0TRU1</accession>
<gene>
    <name evidence="2" type="ORF">SAMN04487905_105235</name>
</gene>
<dbReference type="EMBL" id="FNJR01000005">
    <property type="protein sequence ID" value="SDP56515.1"/>
    <property type="molecule type" value="Genomic_DNA"/>
</dbReference>
<keyword evidence="3" id="KW-1185">Reference proteome</keyword>
<dbReference type="PANTHER" id="PTHR43591">
    <property type="entry name" value="METHYLTRANSFERASE"/>
    <property type="match status" value="1"/>
</dbReference>
<dbReference type="PANTHER" id="PTHR43591:SF24">
    <property type="entry name" value="2-METHOXY-6-POLYPRENYL-1,4-BENZOQUINOL METHYLASE, MITOCHONDRIAL"/>
    <property type="match status" value="1"/>
</dbReference>
<dbReference type="Proteomes" id="UP000199497">
    <property type="component" value="Unassembled WGS sequence"/>
</dbReference>
<dbReference type="GO" id="GO:0008168">
    <property type="term" value="F:methyltransferase activity"/>
    <property type="evidence" value="ECO:0007669"/>
    <property type="project" value="UniProtKB-KW"/>
</dbReference>
<evidence type="ECO:0000313" key="2">
    <source>
        <dbReference type="EMBL" id="SDP56515.1"/>
    </source>
</evidence>
<evidence type="ECO:0000313" key="3">
    <source>
        <dbReference type="Proteomes" id="UP000199497"/>
    </source>
</evidence>
<dbReference type="GO" id="GO:0032259">
    <property type="term" value="P:methylation"/>
    <property type="evidence" value="ECO:0007669"/>
    <property type="project" value="UniProtKB-KW"/>
</dbReference>
<dbReference type="SUPFAM" id="SSF53335">
    <property type="entry name" value="S-adenosyl-L-methionine-dependent methyltransferases"/>
    <property type="match status" value="1"/>
</dbReference>
<keyword evidence="2" id="KW-0808">Transferase</keyword>
<sequence length="276" mass="30136">MTESEISFEDKYRANRISWDASAPLHAASSFYDLEGIVAGNQPLADFEWEALGDLRGRDVVHLQCHIGSDTVALARAGADVTGLDFSPRSVEVAEELAVRCGQRMEFVTADVHEAAEVLGWARFDVVYTGKGSLGWLPDLDAWARVVAELLRPGGVLCLVEFHPVLGAAADEQPDVHSGLWLDYDYHHSAVHSHGEVTYTGDAMPEGNETFEWAHGLGGTINALIGAGMRVEALHEHESSPWLPWPGGVRDAYWFRLPPGAPRLPMLFTLRASLPG</sequence>
<dbReference type="CDD" id="cd02440">
    <property type="entry name" value="AdoMet_MTases"/>
    <property type="match status" value="1"/>
</dbReference>
<dbReference type="STRING" id="405564.SAMN04487905_105235"/>
<dbReference type="InterPro" id="IPR013217">
    <property type="entry name" value="Methyltransf_12"/>
</dbReference>
<proteinExistence type="predicted"/>
<reference evidence="3" key="1">
    <citation type="submission" date="2016-10" db="EMBL/GenBank/DDBJ databases">
        <authorList>
            <person name="Varghese N."/>
            <person name="Submissions S."/>
        </authorList>
    </citation>
    <scope>NUCLEOTIDE SEQUENCE [LARGE SCALE GENOMIC DNA]</scope>
    <source>
        <strain evidence="3">DSM 46732</strain>
    </source>
</reference>
<protein>
    <submittedName>
        <fullName evidence="2">Methyltransferase domain-containing protein</fullName>
    </submittedName>
</protein>
<dbReference type="Pfam" id="PF08242">
    <property type="entry name" value="Methyltransf_12"/>
    <property type="match status" value="1"/>
</dbReference>
<dbReference type="Gene3D" id="3.40.50.150">
    <property type="entry name" value="Vaccinia Virus protein VP39"/>
    <property type="match status" value="1"/>
</dbReference>
<name>A0A1H0TRU1_9ACTN</name>
<dbReference type="AlphaFoldDB" id="A0A1H0TRU1"/>
<evidence type="ECO:0000259" key="1">
    <source>
        <dbReference type="Pfam" id="PF08242"/>
    </source>
</evidence>